<name>M4SK10_9CAUD</name>
<organism evidence="1 2">
    <name type="scientific">Cyanophage Syn2</name>
    <dbReference type="NCBI Taxonomy" id="536473"/>
    <lineage>
        <taxon>Viruses</taxon>
        <taxon>Duplodnaviria</taxon>
        <taxon>Heunggongvirae</taxon>
        <taxon>Uroviricota</taxon>
        <taxon>Caudoviricetes</taxon>
        <taxon>Pantevenvirales</taxon>
        <taxon>Kyanoviridae</taxon>
        <taxon>Pontusvirus</taxon>
        <taxon>Pontusvirus syn19</taxon>
    </lineage>
</organism>
<dbReference type="Proteomes" id="UP000225831">
    <property type="component" value="Segment"/>
</dbReference>
<dbReference type="EMBL" id="HQ634190">
    <property type="protein sequence ID" value="AGH56313.1"/>
    <property type="molecule type" value="Genomic_DNA"/>
</dbReference>
<reference evidence="1 2" key="1">
    <citation type="submission" date="2010-11" db="EMBL/GenBank/DDBJ databases">
        <title>The Genome Sequence of Cyanophage Syn2.</title>
        <authorList>
            <consortium name="The Broad Institute Genome Sequencing Platform"/>
            <person name="Henn M.R."/>
            <person name="Sullivan M.S."/>
            <person name="Osburne M.S."/>
            <person name="Levin J."/>
            <person name="Malboeuf C."/>
            <person name="Casali M."/>
            <person name="Russ C."/>
            <person name="Lennon N."/>
            <person name="Chapman S.B."/>
            <person name="Erlich R."/>
            <person name="Young S.K."/>
            <person name="Yandava C."/>
            <person name="Zeng Q."/>
            <person name="Alvarado L."/>
            <person name="Anderson S."/>
            <person name="Berlin A."/>
            <person name="Chen Z."/>
            <person name="Freedman E."/>
            <person name="Gellesch M."/>
            <person name="Goldberg J."/>
            <person name="Green L."/>
            <person name="Griggs A."/>
            <person name="Gujja S."/>
            <person name="Heilman E.R."/>
            <person name="Heiman D."/>
            <person name="Hollinger A."/>
            <person name="Howarth C."/>
            <person name="Larson L."/>
            <person name="Mehta T."/>
            <person name="Pearson M."/>
            <person name="Roberts A."/>
            <person name="Ryan E."/>
            <person name="Saif S."/>
            <person name="Shea T."/>
            <person name="Shenoy N."/>
            <person name="Sisk P."/>
            <person name="Stolte C."/>
            <person name="Sykes S."/>
            <person name="White J."/>
            <person name="Yu Q."/>
            <person name="Coleman M.L."/>
            <person name="Huang K.H."/>
            <person name="Weigele P.R."/>
            <person name="DeFrancesco A.S."/>
            <person name="Kern S.E."/>
            <person name="Thompson L.R."/>
            <person name="Fu R."/>
            <person name="Hombeck B."/>
            <person name="Chisholm S.W."/>
            <person name="Haas B."/>
            <person name="Nusbaum C."/>
            <person name="Birren B."/>
        </authorList>
    </citation>
    <scope>NUCLEOTIDE SEQUENCE [LARGE SCALE GENOMIC DNA]</scope>
    <source>
        <strain evidence="1 2">Syn2</strain>
    </source>
</reference>
<evidence type="ECO:0000313" key="2">
    <source>
        <dbReference type="Proteomes" id="UP000225831"/>
    </source>
</evidence>
<proteinExistence type="predicted"/>
<evidence type="ECO:0000313" key="1">
    <source>
        <dbReference type="EMBL" id="AGH56313.1"/>
    </source>
</evidence>
<accession>M4SK10</accession>
<protein>
    <submittedName>
        <fullName evidence="1">Uncharacterized protein</fullName>
    </submittedName>
</protein>
<gene>
    <name evidence="1" type="ORF">CPTG_00020</name>
</gene>
<sequence length="63" mass="6789">MIVRDLAVLILDAVVALIQGDFVVGSSKYAGKGQPLKSFISSTAKTNMVQNPRQKAKSIWGKL</sequence>